<dbReference type="EMBL" id="CP001649">
    <property type="protein sequence ID" value="ACS81761.1"/>
    <property type="molecule type" value="Genomic_DNA"/>
</dbReference>
<name>C6BU52_MARSD</name>
<dbReference type="RefSeq" id="WP_015853577.1">
    <property type="nucleotide sequence ID" value="NC_012881.1"/>
</dbReference>
<dbReference type="KEGG" id="dsa:Desal_3716"/>
<dbReference type="eggNOG" id="COG2129">
    <property type="taxonomic scope" value="Bacteria"/>
</dbReference>
<dbReference type="OrthoDB" id="332939at2"/>
<dbReference type="PANTHER" id="PTHR37523">
    <property type="entry name" value="METALLOPHOSPHOESTERASE"/>
    <property type="match status" value="1"/>
</dbReference>
<accession>C6BU52</accession>
<protein>
    <submittedName>
        <fullName evidence="2">Metallophosphoesterase</fullName>
    </submittedName>
</protein>
<dbReference type="InterPro" id="IPR004843">
    <property type="entry name" value="Calcineurin-like_PHP"/>
</dbReference>
<dbReference type="SUPFAM" id="SSF56300">
    <property type="entry name" value="Metallo-dependent phosphatases"/>
    <property type="match status" value="1"/>
</dbReference>
<sequence>MPESNKKWIAFGDVHQSLRFIDLLPDLEEADGVIITGDLTNHSPEGAIEKVWDSVYRRNQNILAQLGNMDRSNVTEFLKEKGANLHCEVRELADGIKTMGVGCSINTPFRTPSEISEDEMAQYLEETHHQLGDYDQLLLVVHDAPFNTKLDVIANGMHVGSKAVRCFIEKHQPDIVLCGHIHESSGVDSLGKSRIFNPGMASGGGYVLVSIENGKLDATLKQI</sequence>
<reference evidence="2 3" key="1">
    <citation type="submission" date="2009-06" db="EMBL/GenBank/DDBJ databases">
        <title>Complete sequence of Desulfovibrio salexigens DSM 2638.</title>
        <authorList>
            <consortium name="US DOE Joint Genome Institute"/>
            <person name="Lucas S."/>
            <person name="Copeland A."/>
            <person name="Lapidus A."/>
            <person name="Glavina del Rio T."/>
            <person name="Tice H."/>
            <person name="Bruce D."/>
            <person name="Goodwin L."/>
            <person name="Pitluck S."/>
            <person name="Munk A.C."/>
            <person name="Brettin T."/>
            <person name="Detter J.C."/>
            <person name="Han C."/>
            <person name="Tapia R."/>
            <person name="Larimer F."/>
            <person name="Land M."/>
            <person name="Hauser L."/>
            <person name="Kyrpides N."/>
            <person name="Anderson I."/>
            <person name="Wall J.D."/>
            <person name="Arkin A.P."/>
            <person name="Dehal P."/>
            <person name="Chivian D."/>
            <person name="Giles B."/>
            <person name="Hazen T.C."/>
        </authorList>
    </citation>
    <scope>NUCLEOTIDE SEQUENCE [LARGE SCALE GENOMIC DNA]</scope>
    <source>
        <strain evidence="3">ATCC 14822 / DSM 2638 / NCIMB 8403 / VKM B-1763</strain>
    </source>
</reference>
<proteinExistence type="predicted"/>
<dbReference type="AlphaFoldDB" id="C6BU52"/>
<evidence type="ECO:0000259" key="1">
    <source>
        <dbReference type="Pfam" id="PF00149"/>
    </source>
</evidence>
<keyword evidence="3" id="KW-1185">Reference proteome</keyword>
<evidence type="ECO:0000313" key="3">
    <source>
        <dbReference type="Proteomes" id="UP000002601"/>
    </source>
</evidence>
<dbReference type="Proteomes" id="UP000002601">
    <property type="component" value="Chromosome"/>
</dbReference>
<evidence type="ECO:0000313" key="2">
    <source>
        <dbReference type="EMBL" id="ACS81761.1"/>
    </source>
</evidence>
<dbReference type="PANTHER" id="PTHR37523:SF1">
    <property type="entry name" value="CALCINEURIN-LIKE PHOSPHOESTERASE DOMAIN-CONTAINING PROTEIN"/>
    <property type="match status" value="1"/>
</dbReference>
<gene>
    <name evidence="2" type="ordered locus">Desal_3716</name>
</gene>
<dbReference type="STRING" id="526222.Desal_3716"/>
<dbReference type="InterPro" id="IPR029052">
    <property type="entry name" value="Metallo-depent_PP-like"/>
</dbReference>
<dbReference type="Gene3D" id="3.60.21.10">
    <property type="match status" value="1"/>
</dbReference>
<feature type="domain" description="Calcineurin-like phosphoesterase" evidence="1">
    <location>
        <begin position="10"/>
        <end position="183"/>
    </location>
</feature>
<dbReference type="HOGENOM" id="CLU_041441_5_0_7"/>
<dbReference type="Pfam" id="PF00149">
    <property type="entry name" value="Metallophos"/>
    <property type="match status" value="1"/>
</dbReference>
<organism evidence="2 3">
    <name type="scientific">Maridesulfovibrio salexigens (strain ATCC 14822 / DSM 2638 / NCIMB 8403 / VKM B-1763)</name>
    <name type="common">Desulfovibrio salexigens</name>
    <dbReference type="NCBI Taxonomy" id="526222"/>
    <lineage>
        <taxon>Bacteria</taxon>
        <taxon>Pseudomonadati</taxon>
        <taxon>Thermodesulfobacteriota</taxon>
        <taxon>Desulfovibrionia</taxon>
        <taxon>Desulfovibrionales</taxon>
        <taxon>Desulfovibrionaceae</taxon>
        <taxon>Maridesulfovibrio</taxon>
    </lineage>
</organism>
<dbReference type="GO" id="GO:0016787">
    <property type="term" value="F:hydrolase activity"/>
    <property type="evidence" value="ECO:0007669"/>
    <property type="project" value="InterPro"/>
</dbReference>